<dbReference type="HOGENOM" id="CLU_3375392_0_0_6"/>
<organism evidence="1 2">
    <name type="scientific">Pseudomonas putida ND6</name>
    <dbReference type="NCBI Taxonomy" id="231023"/>
    <lineage>
        <taxon>Bacteria</taxon>
        <taxon>Pseudomonadati</taxon>
        <taxon>Pseudomonadota</taxon>
        <taxon>Gammaproteobacteria</taxon>
        <taxon>Pseudomonadales</taxon>
        <taxon>Pseudomonadaceae</taxon>
        <taxon>Pseudomonas</taxon>
    </lineage>
</organism>
<dbReference type="Proteomes" id="UP000005268">
    <property type="component" value="Chromosome"/>
</dbReference>
<gene>
    <name evidence="1" type="ORF">YSA_02172</name>
</gene>
<dbReference type="EMBL" id="CP003588">
    <property type="protein sequence ID" value="AFK67944.1"/>
    <property type="molecule type" value="Genomic_DNA"/>
</dbReference>
<dbReference type="KEGG" id="ppi:YSA_02172"/>
<dbReference type="AlphaFoldDB" id="I3UR23"/>
<name>I3UR23_PSEPU</name>
<reference evidence="1 2" key="1">
    <citation type="journal article" date="2012" name="J. Bacteriol.">
        <title>Complete Genome Sequence of the Naphthalene-Degrading Pseudomonas putida Strain ND6.</title>
        <authorList>
            <person name="Li S."/>
            <person name="Zhao H."/>
            <person name="Li Y."/>
            <person name="Niu S."/>
            <person name="Cai B."/>
        </authorList>
    </citation>
    <scope>NUCLEOTIDE SEQUENCE [LARGE SCALE GENOMIC DNA]</scope>
    <source>
        <strain evidence="1 2">ND6</strain>
    </source>
</reference>
<proteinExistence type="predicted"/>
<sequence length="34" mass="4004">MREKAVDPMSKKTTKHKHIACHKPQITDFQSFFS</sequence>
<evidence type="ECO:0000313" key="2">
    <source>
        <dbReference type="Proteomes" id="UP000005268"/>
    </source>
</evidence>
<evidence type="ECO:0000313" key="1">
    <source>
        <dbReference type="EMBL" id="AFK67944.1"/>
    </source>
</evidence>
<accession>I3UR23</accession>
<protein>
    <submittedName>
        <fullName evidence="1">Uncharacterized protein</fullName>
    </submittedName>
</protein>